<organism evidence="1 2">
    <name type="scientific">Parascaris univalens</name>
    <name type="common">Nematode worm</name>
    <dbReference type="NCBI Taxonomy" id="6257"/>
    <lineage>
        <taxon>Eukaryota</taxon>
        <taxon>Metazoa</taxon>
        <taxon>Ecdysozoa</taxon>
        <taxon>Nematoda</taxon>
        <taxon>Chromadorea</taxon>
        <taxon>Rhabditida</taxon>
        <taxon>Spirurina</taxon>
        <taxon>Ascaridomorpha</taxon>
        <taxon>Ascaridoidea</taxon>
        <taxon>Ascarididae</taxon>
        <taxon>Parascaris</taxon>
    </lineage>
</organism>
<name>A0A915CJC0_PARUN</name>
<accession>A0A915CJC0</accession>
<keyword evidence="1" id="KW-1185">Reference proteome</keyword>
<dbReference type="WBParaSite" id="PgR237_g008_t01">
    <property type="protein sequence ID" value="PgR237_g008_t01"/>
    <property type="gene ID" value="PgR237_g008"/>
</dbReference>
<dbReference type="AlphaFoldDB" id="A0A915CJC0"/>
<evidence type="ECO:0000313" key="1">
    <source>
        <dbReference type="Proteomes" id="UP000887569"/>
    </source>
</evidence>
<sequence>MAVRFDIPLVPHFVYAEGPFGVRVLPEIQEGCKITDIFSTIARNRELALKAPDLQEKWSEYPATMAWASGGITKVQKPTIFVQSLREAETVKGADLRQNWCRQQVLRRVSEGWQRTESFSTIARMAE</sequence>
<dbReference type="Proteomes" id="UP000887569">
    <property type="component" value="Unplaced"/>
</dbReference>
<reference evidence="2" key="1">
    <citation type="submission" date="2022-11" db="UniProtKB">
        <authorList>
            <consortium name="WormBaseParasite"/>
        </authorList>
    </citation>
    <scope>IDENTIFICATION</scope>
</reference>
<evidence type="ECO:0000313" key="2">
    <source>
        <dbReference type="WBParaSite" id="PgR237_g008_t01"/>
    </source>
</evidence>
<protein>
    <submittedName>
        <fullName evidence="2">Uncharacterized protein</fullName>
    </submittedName>
</protein>
<proteinExistence type="predicted"/>